<dbReference type="RefSeq" id="WP_184709883.1">
    <property type="nucleotide sequence ID" value="NZ_JACHKZ010000021.1"/>
</dbReference>
<dbReference type="Proteomes" id="UP000562492">
    <property type="component" value="Unassembled WGS sequence"/>
</dbReference>
<comment type="caution">
    <text evidence="1">The sequence shown here is derived from an EMBL/GenBank/DDBJ whole genome shotgun (WGS) entry which is preliminary data.</text>
</comment>
<dbReference type="EMBL" id="JACHKZ010000021">
    <property type="protein sequence ID" value="MBB6578985.1"/>
    <property type="molecule type" value="Genomic_DNA"/>
</dbReference>
<evidence type="ECO:0000313" key="2">
    <source>
        <dbReference type="Proteomes" id="UP000562492"/>
    </source>
</evidence>
<keyword evidence="2" id="KW-1185">Reference proteome</keyword>
<protein>
    <recommendedName>
        <fullName evidence="3">DNA-binding protein</fullName>
    </recommendedName>
</protein>
<organism evidence="1 2">
    <name type="scientific">Comamonas odontotermitis</name>
    <dbReference type="NCBI Taxonomy" id="379895"/>
    <lineage>
        <taxon>Bacteria</taxon>
        <taxon>Pseudomonadati</taxon>
        <taxon>Pseudomonadota</taxon>
        <taxon>Betaproteobacteria</taxon>
        <taxon>Burkholderiales</taxon>
        <taxon>Comamonadaceae</taxon>
        <taxon>Comamonas</taxon>
    </lineage>
</organism>
<proteinExistence type="predicted"/>
<name>A0ABR6RIJ4_9BURK</name>
<accession>A0ABR6RIJ4</accession>
<gene>
    <name evidence="1" type="ORF">HNP33_003090</name>
</gene>
<evidence type="ECO:0000313" key="1">
    <source>
        <dbReference type="EMBL" id="MBB6578985.1"/>
    </source>
</evidence>
<sequence length="62" mass="7168">MTQYFTTTEVAVREGLDRFAVLHMCRRGTIAPAKMVGGRWLIEAGYHFSYRPRGRPKTVKPR</sequence>
<reference evidence="1 2" key="1">
    <citation type="submission" date="2020-08" db="EMBL/GenBank/DDBJ databases">
        <title>Functional genomics of gut bacteria from endangered species of beetles.</title>
        <authorList>
            <person name="Carlos-Shanley C."/>
        </authorList>
    </citation>
    <scope>NUCLEOTIDE SEQUENCE [LARGE SCALE GENOMIC DNA]</scope>
    <source>
        <strain evidence="1 2">S00124</strain>
    </source>
</reference>
<evidence type="ECO:0008006" key="3">
    <source>
        <dbReference type="Google" id="ProtNLM"/>
    </source>
</evidence>